<organism evidence="6 7">
    <name type="scientific">Flavisolibacter ginsenosidimutans</name>
    <dbReference type="NCBI Taxonomy" id="661481"/>
    <lineage>
        <taxon>Bacteria</taxon>
        <taxon>Pseudomonadati</taxon>
        <taxon>Bacteroidota</taxon>
        <taxon>Chitinophagia</taxon>
        <taxon>Chitinophagales</taxon>
        <taxon>Chitinophagaceae</taxon>
        <taxon>Flavisolibacter</taxon>
    </lineage>
</organism>
<dbReference type="InterPro" id="IPR016064">
    <property type="entry name" value="NAD/diacylglycerol_kinase_sf"/>
</dbReference>
<accession>A0A5B8UHJ0</accession>
<dbReference type="GO" id="GO:0005524">
    <property type="term" value="F:ATP binding"/>
    <property type="evidence" value="ECO:0007669"/>
    <property type="project" value="UniProtKB-KW"/>
</dbReference>
<name>A0A5B8UHJ0_9BACT</name>
<dbReference type="InterPro" id="IPR017438">
    <property type="entry name" value="ATP-NAD_kinase_N"/>
</dbReference>
<evidence type="ECO:0000313" key="7">
    <source>
        <dbReference type="Proteomes" id="UP000321204"/>
    </source>
</evidence>
<dbReference type="PANTHER" id="PTHR12358:SF54">
    <property type="entry name" value="SPHINGOSINE KINASE RELATED PROTEIN"/>
    <property type="match status" value="1"/>
</dbReference>
<dbReference type="RefSeq" id="WP_146786149.1">
    <property type="nucleotide sequence ID" value="NZ_BAABIO010000001.1"/>
</dbReference>
<reference evidence="6 7" key="1">
    <citation type="journal article" date="2015" name="Int. J. Syst. Evol. Microbiol.">
        <title>Flavisolibacter ginsenosidimutans sp. nov., with ginsenoside-converting activity isolated from soil used for cultivating ginseng.</title>
        <authorList>
            <person name="Zhao Y."/>
            <person name="Liu Q."/>
            <person name="Kang M.S."/>
            <person name="Jin F."/>
            <person name="Yu H."/>
            <person name="Im W.T."/>
        </authorList>
    </citation>
    <scope>NUCLEOTIDE SEQUENCE [LARGE SCALE GENOMIC DNA]</scope>
    <source>
        <strain evidence="6 7">Gsoil 636</strain>
    </source>
</reference>
<dbReference type="EMBL" id="CP042433">
    <property type="protein sequence ID" value="QEC56107.1"/>
    <property type="molecule type" value="Genomic_DNA"/>
</dbReference>
<dbReference type="OrthoDB" id="9786026at2"/>
<dbReference type="GO" id="GO:0016301">
    <property type="term" value="F:kinase activity"/>
    <property type="evidence" value="ECO:0007669"/>
    <property type="project" value="UniProtKB-KW"/>
</dbReference>
<dbReference type="Gene3D" id="2.60.200.40">
    <property type="match status" value="1"/>
</dbReference>
<dbReference type="KEGG" id="fgg:FSB75_09450"/>
<dbReference type="InterPro" id="IPR050187">
    <property type="entry name" value="Lipid_Phosphate_FormReg"/>
</dbReference>
<dbReference type="SUPFAM" id="SSF111331">
    <property type="entry name" value="NAD kinase/diacylglycerol kinase-like"/>
    <property type="match status" value="1"/>
</dbReference>
<feature type="domain" description="DAGKc" evidence="5">
    <location>
        <begin position="55"/>
        <end position="120"/>
    </location>
</feature>
<keyword evidence="3" id="KW-0418">Kinase</keyword>
<evidence type="ECO:0000256" key="1">
    <source>
        <dbReference type="ARBA" id="ARBA00022679"/>
    </source>
</evidence>
<evidence type="ECO:0000256" key="3">
    <source>
        <dbReference type="ARBA" id="ARBA00022777"/>
    </source>
</evidence>
<dbReference type="Pfam" id="PF00781">
    <property type="entry name" value="DAGK_cat"/>
    <property type="match status" value="1"/>
</dbReference>
<dbReference type="Gene3D" id="3.40.50.10330">
    <property type="entry name" value="Probable inorganic polyphosphate/atp-NAD kinase, domain 1"/>
    <property type="match status" value="1"/>
</dbReference>
<evidence type="ECO:0000256" key="4">
    <source>
        <dbReference type="ARBA" id="ARBA00022840"/>
    </source>
</evidence>
<dbReference type="PROSITE" id="PS50146">
    <property type="entry name" value="DAGK"/>
    <property type="match status" value="1"/>
</dbReference>
<sequence length="281" mass="31658">MIISRNVALVINPFHQKALAVGDEIIALLQEKKIEHTAFTLTWPENWIDFTEAWVVGGNGTLNYFINHYPQFDLPIAIFKGGTGNSFQWLLYGDLSVAEQVEHVLQALSKPVDAGYCNNHLFLNGVGIGFDGKVVQDLLGKDKWNGKISYYAVVLRNIFFFKKFLCTVSSETFNWGKKCLMISVANGRRYGGGFQLNPEGLINDRQLDVYIIGHVSRLMRLRYLPLIEKGKHANLPFVTYLKTGSVHVKADGIVPAHVDGEYFDASEFAIECLPARFSFLY</sequence>
<keyword evidence="7" id="KW-1185">Reference proteome</keyword>
<evidence type="ECO:0000259" key="5">
    <source>
        <dbReference type="PROSITE" id="PS50146"/>
    </source>
</evidence>
<keyword evidence="4" id="KW-0067">ATP-binding</keyword>
<dbReference type="InterPro" id="IPR001206">
    <property type="entry name" value="Diacylglycerol_kinase_cat_dom"/>
</dbReference>
<dbReference type="Proteomes" id="UP000321204">
    <property type="component" value="Chromosome"/>
</dbReference>
<dbReference type="Pfam" id="PF19279">
    <property type="entry name" value="YegS_C"/>
    <property type="match status" value="1"/>
</dbReference>
<protein>
    <recommendedName>
        <fullName evidence="5">DAGKc domain-containing protein</fullName>
    </recommendedName>
</protein>
<dbReference type="AlphaFoldDB" id="A0A5B8UHJ0"/>
<gene>
    <name evidence="6" type="ORF">FSB75_09450</name>
</gene>
<keyword evidence="2" id="KW-0547">Nucleotide-binding</keyword>
<keyword evidence="1" id="KW-0808">Transferase</keyword>
<proteinExistence type="predicted"/>
<evidence type="ECO:0000313" key="6">
    <source>
        <dbReference type="EMBL" id="QEC56107.1"/>
    </source>
</evidence>
<dbReference type="PANTHER" id="PTHR12358">
    <property type="entry name" value="SPHINGOSINE KINASE"/>
    <property type="match status" value="1"/>
</dbReference>
<dbReference type="InterPro" id="IPR045540">
    <property type="entry name" value="YegS/DAGK_C"/>
</dbReference>
<evidence type="ECO:0000256" key="2">
    <source>
        <dbReference type="ARBA" id="ARBA00022741"/>
    </source>
</evidence>